<dbReference type="InterPro" id="IPR013783">
    <property type="entry name" value="Ig-like_fold"/>
</dbReference>
<dbReference type="PANTHER" id="PTHR21063:SF4">
    <property type="entry name" value="CD48 ANTIGEN-RELATED"/>
    <property type="match status" value="1"/>
</dbReference>
<dbReference type="PANTHER" id="PTHR21063">
    <property type="entry name" value="LFA-3"/>
    <property type="match status" value="1"/>
</dbReference>
<feature type="domain" description="Immunoglobulin" evidence="2">
    <location>
        <begin position="32"/>
        <end position="135"/>
    </location>
</feature>
<dbReference type="InterPro" id="IPR003599">
    <property type="entry name" value="Ig_sub"/>
</dbReference>
<feature type="domain" description="Immunoglobulin" evidence="2">
    <location>
        <begin position="285"/>
        <end position="388"/>
    </location>
</feature>
<dbReference type="Ensembl" id="ENSCCRT00015095209.1">
    <property type="protein sequence ID" value="ENSCCRP00015092248.1"/>
    <property type="gene ID" value="ENSCCRG00015037171.1"/>
</dbReference>
<organism evidence="3 4">
    <name type="scientific">Cyprinus carpio</name>
    <name type="common">Common carp</name>
    <dbReference type="NCBI Taxonomy" id="7962"/>
    <lineage>
        <taxon>Eukaryota</taxon>
        <taxon>Metazoa</taxon>
        <taxon>Chordata</taxon>
        <taxon>Craniata</taxon>
        <taxon>Vertebrata</taxon>
        <taxon>Euteleostomi</taxon>
        <taxon>Actinopterygii</taxon>
        <taxon>Neopterygii</taxon>
        <taxon>Teleostei</taxon>
        <taxon>Ostariophysi</taxon>
        <taxon>Cypriniformes</taxon>
        <taxon>Cyprinidae</taxon>
        <taxon>Cyprininae</taxon>
        <taxon>Cyprinus</taxon>
    </lineage>
</organism>
<dbReference type="Gene3D" id="2.60.40.10">
    <property type="entry name" value="Immunoglobulins"/>
    <property type="match status" value="4"/>
</dbReference>
<proteinExistence type="predicted"/>
<dbReference type="AlphaFoldDB" id="A0A8C1Y6A4"/>
<dbReference type="Proteomes" id="UP000694700">
    <property type="component" value="Unplaced"/>
</dbReference>
<dbReference type="SMART" id="SM00409">
    <property type="entry name" value="IG"/>
    <property type="match status" value="4"/>
</dbReference>
<feature type="transmembrane region" description="Helical" evidence="1">
    <location>
        <begin position="12"/>
        <end position="30"/>
    </location>
</feature>
<evidence type="ECO:0000313" key="3">
    <source>
        <dbReference type="Ensembl" id="ENSCCRP00015092248.1"/>
    </source>
</evidence>
<keyword evidence="1" id="KW-0472">Membrane</keyword>
<feature type="transmembrane region" description="Helical" evidence="1">
    <location>
        <begin position="511"/>
        <end position="538"/>
    </location>
</feature>
<reference evidence="3" key="1">
    <citation type="submission" date="2025-08" db="UniProtKB">
        <authorList>
            <consortium name="Ensembl"/>
        </authorList>
    </citation>
    <scope>IDENTIFICATION</scope>
</reference>
<feature type="domain" description="Immunoglobulin" evidence="2">
    <location>
        <begin position="177"/>
        <end position="280"/>
    </location>
</feature>
<feature type="domain" description="Immunoglobulin" evidence="2">
    <location>
        <begin position="398"/>
        <end position="501"/>
    </location>
</feature>
<name>A0A8C1Y6A4_CYPCA</name>
<keyword evidence="1" id="KW-1133">Transmembrane helix</keyword>
<accession>A0A8C1Y6A4</accession>
<dbReference type="Pfam" id="PF07686">
    <property type="entry name" value="V-set"/>
    <property type="match status" value="2"/>
</dbReference>
<evidence type="ECO:0000259" key="2">
    <source>
        <dbReference type="SMART" id="SM00409"/>
    </source>
</evidence>
<evidence type="ECO:0000313" key="4">
    <source>
        <dbReference type="Proteomes" id="UP000694700"/>
    </source>
</evidence>
<protein>
    <recommendedName>
        <fullName evidence="2">Immunoglobulin domain-containing protein</fullName>
    </recommendedName>
</protein>
<sequence>MICRKGHFHSIFLFYNFVWLILMLISSGYVDTVSVSVMEGDSVTLYTDVETIQQVEIRWYFNDIHIAAISGDLNKTCTDVQCCYGTERFRDRLKLDHQTGSLTITNITTTDSGLLKLQINSSSDSLLQLFSVSVYGESYDHFNIHSSLMLCSLFVVCFSKKILQRLLICVSDVPEREKIKSVKEGDSVTLDPGVVKKTNYLMKWLFNDVRIAEINGDLSFICADVQCLYADVRFRDRLKLNHITASLTITNTRTTDSGLYYLLITSIRFNIIKSFIVNVTGYVDAASVSVMEGDSVTLHTDVKTNQQEEIRWYFNDIRIAQITEDLSFICADVQCTYSDERFRDRLELDHQTGSLTITNTRTTDSGVYHKQVISGSNINNGIFGVTVYKVPDAERDEMKRKSVKEGESVTLDPGETKSPNDLMTWYFSDIRIAEITGDQSKICTDVQCNEGTERFRDRLKLDHQTGSLTITNITNTDSGLYELHIGSSRISIIKSFSVTVPMVSDSGLSSAAVAGIVALCVGVAAVVLLLVAAVVIYYRKHQAGQHNNVTDMVMHFST</sequence>
<keyword evidence="1" id="KW-0812">Transmembrane</keyword>
<evidence type="ECO:0000256" key="1">
    <source>
        <dbReference type="SAM" id="Phobius"/>
    </source>
</evidence>
<dbReference type="InterPro" id="IPR013106">
    <property type="entry name" value="Ig_V-set"/>
</dbReference>
<dbReference type="InterPro" id="IPR036179">
    <property type="entry name" value="Ig-like_dom_sf"/>
</dbReference>
<dbReference type="SUPFAM" id="SSF48726">
    <property type="entry name" value="Immunoglobulin"/>
    <property type="match status" value="4"/>
</dbReference>